<feature type="transmembrane region" description="Helical" evidence="7">
    <location>
        <begin position="548"/>
        <end position="576"/>
    </location>
</feature>
<feature type="transmembrane region" description="Helical" evidence="7">
    <location>
        <begin position="391"/>
        <end position="411"/>
    </location>
</feature>
<evidence type="ECO:0000256" key="3">
    <source>
        <dbReference type="ARBA" id="ARBA00022692"/>
    </source>
</evidence>
<feature type="transmembrane region" description="Helical" evidence="7">
    <location>
        <begin position="96"/>
        <end position="114"/>
    </location>
</feature>
<keyword evidence="9" id="KW-1185">Reference proteome</keyword>
<evidence type="ECO:0000256" key="6">
    <source>
        <dbReference type="SAM" id="MobiDB-lite"/>
    </source>
</evidence>
<feature type="compositionally biased region" description="Low complexity" evidence="6">
    <location>
        <begin position="644"/>
        <end position="657"/>
    </location>
</feature>
<feature type="transmembrane region" description="Helical" evidence="7">
    <location>
        <begin position="342"/>
        <end position="360"/>
    </location>
</feature>
<feature type="transmembrane region" description="Helical" evidence="7">
    <location>
        <begin position="243"/>
        <end position="262"/>
    </location>
</feature>
<keyword evidence="3 7" id="KW-0812">Transmembrane</keyword>
<evidence type="ECO:0000256" key="5">
    <source>
        <dbReference type="ARBA" id="ARBA00023136"/>
    </source>
</evidence>
<sequence length="663" mass="68549">MHANIQLLILGAAAGTLYALLASGLLIVFRSSRVLNFAHGAIATVGAYSYLFLIHELGWPKIPAVVGGVLASTAVGVAFDLLFMRRLRHADPLARLVCTLGLMVLIHALIHPVFGKEDPVPVQLFPTDTLRLPFGEPAFIIGLDRVILIVITVVICALLWALYAFTPFGRATRAAADNERAAQLLGVPPQRLEMLNWALGSALAGLAGIFLSTLQQPSLNAYTQVLVTAIAISLVAGFRSFGLLVVVGTVLGSCSALLLRYSQRLAEATGVPGWDQALPLLVIIGAVVIGGRSVVPKGAETSRSLPPARLPERPWRWAAVAAAAGVPWFLLAPIGLVDPTTVSLIIAVALMSLVVLTGYCGQISLGQMTVAAVGALGAGRVLEHVGLTPPLALLAGGLLAVPVGFLVGLPAVRVRGVNLAVVGLSVAIVMDATVFSSERLTGAGLGLKYPTASVFGIDMNGITQQRAFGIFTLVITVLAGAFVLYVRRSPLGARFLAVRANERGAAAQGLSVGATKLQAFAIAAFIAGVAGALLGYRSQQIAWASFEFFTSITLVSVLYLGGITSVGGCVLGGLLLANGGLMAHVFSFSGHAHTIVNVLSGLGVMSIVIMHPEGLAGVPRQIAEALRGRRRPGPDTGGGGPGGAHRPAVKAAAGPALAEERAR</sequence>
<feature type="transmembrane region" description="Helical" evidence="7">
    <location>
        <begin position="467"/>
        <end position="486"/>
    </location>
</feature>
<evidence type="ECO:0000256" key="7">
    <source>
        <dbReference type="SAM" id="Phobius"/>
    </source>
</evidence>
<dbReference type="RefSeq" id="WP_378286574.1">
    <property type="nucleotide sequence ID" value="NZ_JBHSON010000059.1"/>
</dbReference>
<gene>
    <name evidence="8" type="ORF">ACFPZN_34765</name>
</gene>
<comment type="subcellular location">
    <subcellularLocation>
        <location evidence="1">Cell membrane</location>
        <topology evidence="1">Multi-pass membrane protein</topology>
    </subcellularLocation>
</comment>
<keyword evidence="4 7" id="KW-1133">Transmembrane helix</keyword>
<feature type="transmembrane region" description="Helical" evidence="7">
    <location>
        <begin position="517"/>
        <end position="536"/>
    </location>
</feature>
<evidence type="ECO:0000256" key="2">
    <source>
        <dbReference type="ARBA" id="ARBA00022475"/>
    </source>
</evidence>
<feature type="transmembrane region" description="Helical" evidence="7">
    <location>
        <begin position="277"/>
        <end position="295"/>
    </location>
</feature>
<keyword evidence="2" id="KW-1003">Cell membrane</keyword>
<evidence type="ECO:0000313" key="8">
    <source>
        <dbReference type="EMBL" id="MFC5750808.1"/>
    </source>
</evidence>
<dbReference type="CDD" id="cd06581">
    <property type="entry name" value="TM_PBP1_LivM_like"/>
    <property type="match status" value="1"/>
</dbReference>
<evidence type="ECO:0008006" key="10">
    <source>
        <dbReference type="Google" id="ProtNLM"/>
    </source>
</evidence>
<feature type="transmembrane region" description="Helical" evidence="7">
    <location>
        <begin position="65"/>
        <end position="84"/>
    </location>
</feature>
<evidence type="ECO:0000313" key="9">
    <source>
        <dbReference type="Proteomes" id="UP001596074"/>
    </source>
</evidence>
<feature type="transmembrane region" description="Helical" evidence="7">
    <location>
        <begin position="34"/>
        <end position="53"/>
    </location>
</feature>
<organism evidence="8 9">
    <name type="scientific">Actinomadura rugatobispora</name>
    <dbReference type="NCBI Taxonomy" id="1994"/>
    <lineage>
        <taxon>Bacteria</taxon>
        <taxon>Bacillati</taxon>
        <taxon>Actinomycetota</taxon>
        <taxon>Actinomycetes</taxon>
        <taxon>Streptosporangiales</taxon>
        <taxon>Thermomonosporaceae</taxon>
        <taxon>Actinomadura</taxon>
    </lineage>
</organism>
<dbReference type="CDD" id="cd06582">
    <property type="entry name" value="TM_PBP1_LivH_like"/>
    <property type="match status" value="1"/>
</dbReference>
<feature type="transmembrane region" description="Helical" evidence="7">
    <location>
        <begin position="146"/>
        <end position="165"/>
    </location>
</feature>
<feature type="transmembrane region" description="Helical" evidence="7">
    <location>
        <begin position="588"/>
        <end position="610"/>
    </location>
</feature>
<feature type="transmembrane region" description="Helical" evidence="7">
    <location>
        <begin position="6"/>
        <end position="27"/>
    </location>
</feature>
<dbReference type="InterPro" id="IPR043428">
    <property type="entry name" value="LivM-like"/>
</dbReference>
<dbReference type="PANTHER" id="PTHR30482:SF20">
    <property type="entry name" value="HIGH-AFFINITY BRANCHED-CHAIN AMINO ACID TRANSPORT SYSTEM PERMEASE PROTEIN LIVM"/>
    <property type="match status" value="1"/>
</dbReference>
<protein>
    <recommendedName>
        <fullName evidence="10">ABC transporter permease</fullName>
    </recommendedName>
</protein>
<reference evidence="9" key="1">
    <citation type="journal article" date="2019" name="Int. J. Syst. Evol. Microbiol.">
        <title>The Global Catalogue of Microorganisms (GCM) 10K type strain sequencing project: providing services to taxonomists for standard genome sequencing and annotation.</title>
        <authorList>
            <consortium name="The Broad Institute Genomics Platform"/>
            <consortium name="The Broad Institute Genome Sequencing Center for Infectious Disease"/>
            <person name="Wu L."/>
            <person name="Ma J."/>
        </authorList>
    </citation>
    <scope>NUCLEOTIDE SEQUENCE [LARGE SCALE GENOMIC DNA]</scope>
    <source>
        <strain evidence="9">KCTC 42087</strain>
    </source>
</reference>
<dbReference type="Proteomes" id="UP001596074">
    <property type="component" value="Unassembled WGS sequence"/>
</dbReference>
<name>A0ABW1A830_9ACTN</name>
<feature type="transmembrane region" description="Helical" evidence="7">
    <location>
        <begin position="194"/>
        <end position="213"/>
    </location>
</feature>
<comment type="caution">
    <text evidence="8">The sequence shown here is derived from an EMBL/GenBank/DDBJ whole genome shotgun (WGS) entry which is preliminary data.</text>
</comment>
<dbReference type="EMBL" id="JBHSON010000059">
    <property type="protein sequence ID" value="MFC5750808.1"/>
    <property type="molecule type" value="Genomic_DNA"/>
</dbReference>
<dbReference type="PANTHER" id="PTHR30482">
    <property type="entry name" value="HIGH-AFFINITY BRANCHED-CHAIN AMINO ACID TRANSPORT SYSTEM PERMEASE"/>
    <property type="match status" value="1"/>
</dbReference>
<proteinExistence type="predicted"/>
<evidence type="ECO:0000256" key="1">
    <source>
        <dbReference type="ARBA" id="ARBA00004651"/>
    </source>
</evidence>
<evidence type="ECO:0000256" key="4">
    <source>
        <dbReference type="ARBA" id="ARBA00022989"/>
    </source>
</evidence>
<dbReference type="Pfam" id="PF02653">
    <property type="entry name" value="BPD_transp_2"/>
    <property type="match status" value="2"/>
</dbReference>
<feature type="transmembrane region" description="Helical" evidence="7">
    <location>
        <begin position="315"/>
        <end position="336"/>
    </location>
</feature>
<feature type="region of interest" description="Disordered" evidence="6">
    <location>
        <begin position="628"/>
        <end position="663"/>
    </location>
</feature>
<accession>A0ABW1A830</accession>
<keyword evidence="5 7" id="KW-0472">Membrane</keyword>
<dbReference type="InterPro" id="IPR001851">
    <property type="entry name" value="ABC_transp_permease"/>
</dbReference>